<dbReference type="InterPro" id="IPR051515">
    <property type="entry name" value="IRG"/>
</dbReference>
<dbReference type="InterPro" id="IPR030385">
    <property type="entry name" value="G_IRG_dom"/>
</dbReference>
<evidence type="ECO:0000259" key="6">
    <source>
        <dbReference type="PROSITE" id="PS51716"/>
    </source>
</evidence>
<gene>
    <name evidence="7" type="ORF">MCOR_38500</name>
</gene>
<dbReference type="InterPro" id="IPR007743">
    <property type="entry name" value="Immunity-related_GTPase-like"/>
</dbReference>
<keyword evidence="5" id="KW-0812">Transmembrane</keyword>
<proteinExistence type="inferred from homology"/>
<dbReference type="PANTHER" id="PTHR32341:SF10">
    <property type="entry name" value="INTERFERON-INDUCIBLE GTPASE 5"/>
    <property type="match status" value="1"/>
</dbReference>
<dbReference type="PROSITE" id="PS51716">
    <property type="entry name" value="G_IRG"/>
    <property type="match status" value="1"/>
</dbReference>
<feature type="transmembrane region" description="Helical" evidence="5">
    <location>
        <begin position="325"/>
        <end position="344"/>
    </location>
</feature>
<keyword evidence="5" id="KW-1133">Transmembrane helix</keyword>
<dbReference type="Pfam" id="PF05049">
    <property type="entry name" value="IIGP"/>
    <property type="match status" value="1"/>
</dbReference>
<name>A0A6J8D7Q4_MYTCO</name>
<dbReference type="Gene3D" id="3.40.50.300">
    <property type="entry name" value="P-loop containing nucleotide triphosphate hydrolases"/>
    <property type="match status" value="1"/>
</dbReference>
<evidence type="ECO:0000256" key="5">
    <source>
        <dbReference type="SAM" id="Phobius"/>
    </source>
</evidence>
<dbReference type="GO" id="GO:0016020">
    <property type="term" value="C:membrane"/>
    <property type="evidence" value="ECO:0007669"/>
    <property type="project" value="InterPro"/>
</dbReference>
<evidence type="ECO:0000313" key="8">
    <source>
        <dbReference type="Proteomes" id="UP000507470"/>
    </source>
</evidence>
<evidence type="ECO:0000313" key="7">
    <source>
        <dbReference type="EMBL" id="CAC5404743.1"/>
    </source>
</evidence>
<dbReference type="AlphaFoldDB" id="A0A6J8D7Q4"/>
<dbReference type="Proteomes" id="UP000507470">
    <property type="component" value="Unassembled WGS sequence"/>
</dbReference>
<reference evidence="7 8" key="1">
    <citation type="submission" date="2020-06" db="EMBL/GenBank/DDBJ databases">
        <authorList>
            <person name="Li R."/>
            <person name="Bekaert M."/>
        </authorList>
    </citation>
    <scope>NUCLEOTIDE SEQUENCE [LARGE SCALE GENOMIC DNA]</scope>
    <source>
        <strain evidence="8">wild</strain>
    </source>
</reference>
<sequence length="378" mass="43088">MDGKLIEVKRRVEEIYRKGGAGAVERYVEENIDQWKNAKVSIAVTGGAATGKSTFINGIRGVRPSDKGFAQPGFGDTTKEPRKYKHPTNDKIEFIDLPGFGTLKFPMSNYIQTMKISDYDYFLIFFDKVISENDVVVAKELKKMEKPFCFVRSKVDVDYENAIYDGRQQDTILSSIHQSVIQSLANYESLKADAIFVISGRKTNIGETPELLEHMEKRMPVMKYESIMRSLDSFSADIIEKKYQLLKSSLYTKSLSLAFKVIRYDLKDLLEEAYTEYLNAFNIKKGKQSIRTDQTILSLVKTCEQTNLMGRSLDLVFKGMISKAIFQRAMFAFPAVLYGVIVSYRSNAVKMHASLETILDKAHNLAKEDYEKHVHSKL</sequence>
<organism evidence="7 8">
    <name type="scientific">Mytilus coruscus</name>
    <name type="common">Sea mussel</name>
    <dbReference type="NCBI Taxonomy" id="42192"/>
    <lineage>
        <taxon>Eukaryota</taxon>
        <taxon>Metazoa</taxon>
        <taxon>Spiralia</taxon>
        <taxon>Lophotrochozoa</taxon>
        <taxon>Mollusca</taxon>
        <taxon>Bivalvia</taxon>
        <taxon>Autobranchia</taxon>
        <taxon>Pteriomorphia</taxon>
        <taxon>Mytilida</taxon>
        <taxon>Mytiloidea</taxon>
        <taxon>Mytilidae</taxon>
        <taxon>Mytilinae</taxon>
        <taxon>Mytilus</taxon>
    </lineage>
</organism>
<comment type="similarity">
    <text evidence="1">Belongs to the TRAFAC class dynamin-like GTPase superfamily. IRG family.</text>
</comment>
<keyword evidence="5" id="KW-0472">Membrane</keyword>
<keyword evidence="3" id="KW-0378">Hydrolase</keyword>
<feature type="domain" description="IRG-type G" evidence="6">
    <location>
        <begin position="38"/>
        <end position="218"/>
    </location>
</feature>
<dbReference type="InterPro" id="IPR027417">
    <property type="entry name" value="P-loop_NTPase"/>
</dbReference>
<evidence type="ECO:0000256" key="2">
    <source>
        <dbReference type="ARBA" id="ARBA00022741"/>
    </source>
</evidence>
<dbReference type="EMBL" id="CACVKT020007030">
    <property type="protein sequence ID" value="CAC5404743.1"/>
    <property type="molecule type" value="Genomic_DNA"/>
</dbReference>
<evidence type="ECO:0000256" key="1">
    <source>
        <dbReference type="ARBA" id="ARBA00005429"/>
    </source>
</evidence>
<dbReference type="GO" id="GO:0005525">
    <property type="term" value="F:GTP binding"/>
    <property type="evidence" value="ECO:0007669"/>
    <property type="project" value="UniProtKB-KW"/>
</dbReference>
<evidence type="ECO:0000256" key="3">
    <source>
        <dbReference type="ARBA" id="ARBA00022801"/>
    </source>
</evidence>
<keyword evidence="4" id="KW-0342">GTP-binding</keyword>
<dbReference type="OrthoDB" id="6124634at2759"/>
<evidence type="ECO:0000256" key="4">
    <source>
        <dbReference type="ARBA" id="ARBA00023134"/>
    </source>
</evidence>
<keyword evidence="2" id="KW-0547">Nucleotide-binding</keyword>
<dbReference type="GO" id="GO:0016787">
    <property type="term" value="F:hydrolase activity"/>
    <property type="evidence" value="ECO:0007669"/>
    <property type="project" value="UniProtKB-KW"/>
</dbReference>
<protein>
    <recommendedName>
        <fullName evidence="6">IRG-type G domain-containing protein</fullName>
    </recommendedName>
</protein>
<dbReference type="SUPFAM" id="SSF52540">
    <property type="entry name" value="P-loop containing nucleoside triphosphate hydrolases"/>
    <property type="match status" value="1"/>
</dbReference>
<keyword evidence="8" id="KW-1185">Reference proteome</keyword>
<dbReference type="PANTHER" id="PTHR32341">
    <property type="entry name" value="INTERFERON-INDUCIBLE GTPASE"/>
    <property type="match status" value="1"/>
</dbReference>
<accession>A0A6J8D7Q4</accession>